<dbReference type="EMBL" id="MN740510">
    <property type="protein sequence ID" value="QHU30603.1"/>
    <property type="molecule type" value="Genomic_DNA"/>
</dbReference>
<protein>
    <submittedName>
        <fullName evidence="1">Uncharacterized protein</fullName>
    </submittedName>
</protein>
<accession>A0A6C0LJ88</accession>
<proteinExistence type="predicted"/>
<dbReference type="AlphaFoldDB" id="A0A6C0LJ88"/>
<sequence>MNIYQKKCIKCGSMFDRSVFEGNYIKKCNICEPLKCSVCKLPYVSNDDDVLKHSCFRTYRQTCKCFNVKLNEIDLNKLIITNTRAKVIDIIRGKMEYDEKVESKWKIDKTNKVCYLTKNDINYQSIRFYPYMVKCVSIRRSMDIYNPNYYNKKVYPIIKILAMIIIKKIPPDLIREIMKNILFTGKLLIVQTTVSNYGSLPVSSKKEELWNWLREGRCKYILINTIDI</sequence>
<evidence type="ECO:0000313" key="1">
    <source>
        <dbReference type="EMBL" id="QHU30603.1"/>
    </source>
</evidence>
<reference evidence="1" key="1">
    <citation type="journal article" date="2020" name="Nature">
        <title>Giant virus diversity and host interactions through global metagenomics.</title>
        <authorList>
            <person name="Schulz F."/>
            <person name="Roux S."/>
            <person name="Paez-Espino D."/>
            <person name="Jungbluth S."/>
            <person name="Walsh D.A."/>
            <person name="Denef V.J."/>
            <person name="McMahon K.D."/>
            <person name="Konstantinidis K.T."/>
            <person name="Eloe-Fadrosh E.A."/>
            <person name="Kyrpides N.C."/>
            <person name="Woyke T."/>
        </authorList>
    </citation>
    <scope>NUCLEOTIDE SEQUENCE</scope>
    <source>
        <strain evidence="1">GVMAG-M-3300027833-19</strain>
    </source>
</reference>
<name>A0A6C0LJ88_9ZZZZ</name>
<organism evidence="1">
    <name type="scientific">viral metagenome</name>
    <dbReference type="NCBI Taxonomy" id="1070528"/>
    <lineage>
        <taxon>unclassified sequences</taxon>
        <taxon>metagenomes</taxon>
        <taxon>organismal metagenomes</taxon>
    </lineage>
</organism>